<dbReference type="GO" id="GO:0005886">
    <property type="term" value="C:plasma membrane"/>
    <property type="evidence" value="ECO:0007669"/>
    <property type="project" value="UniProtKB-SubCell"/>
</dbReference>
<reference evidence="14" key="1">
    <citation type="submission" date="2020-08" db="EMBL/GenBank/DDBJ databases">
        <title>Genome public.</title>
        <authorList>
            <person name="Liu C."/>
            <person name="Sun Q."/>
        </authorList>
    </citation>
    <scope>NUCLEOTIDE SEQUENCE</scope>
    <source>
        <strain evidence="14">NSJ-42</strain>
    </source>
</reference>
<feature type="transmembrane region" description="Helical" evidence="13">
    <location>
        <begin position="39"/>
        <end position="61"/>
    </location>
</feature>
<feature type="transmembrane region" description="Helical" evidence="13">
    <location>
        <begin position="363"/>
        <end position="385"/>
    </location>
</feature>
<dbReference type="CDD" id="cd13140">
    <property type="entry name" value="MATE_like_1"/>
    <property type="match status" value="1"/>
</dbReference>
<dbReference type="AlphaFoldDB" id="A0A8I0A4F4"/>
<feature type="transmembrane region" description="Helical" evidence="13">
    <location>
        <begin position="419"/>
        <end position="442"/>
    </location>
</feature>
<keyword evidence="10" id="KW-0406">Ion transport</keyword>
<keyword evidence="11 13" id="KW-0472">Membrane</keyword>
<dbReference type="InterPro" id="IPR050222">
    <property type="entry name" value="MATE_MdtK"/>
</dbReference>
<keyword evidence="6" id="KW-0050">Antiport</keyword>
<evidence type="ECO:0000256" key="7">
    <source>
        <dbReference type="ARBA" id="ARBA00022475"/>
    </source>
</evidence>
<evidence type="ECO:0000256" key="2">
    <source>
        <dbReference type="ARBA" id="ARBA00004651"/>
    </source>
</evidence>
<protein>
    <recommendedName>
        <fullName evidence="4">Probable multidrug resistance protein NorM</fullName>
    </recommendedName>
    <alternativeName>
        <fullName evidence="12">Multidrug-efflux transporter</fullName>
    </alternativeName>
</protein>
<comment type="subcellular location">
    <subcellularLocation>
        <location evidence="2">Cell membrane</location>
        <topology evidence="2">Multi-pass membrane protein</topology>
    </subcellularLocation>
</comment>
<dbReference type="PANTHER" id="PTHR43298:SF2">
    <property type="entry name" value="FMN_FAD EXPORTER YEEO-RELATED"/>
    <property type="match status" value="1"/>
</dbReference>
<dbReference type="GO" id="GO:0015297">
    <property type="term" value="F:antiporter activity"/>
    <property type="evidence" value="ECO:0007669"/>
    <property type="project" value="UniProtKB-KW"/>
</dbReference>
<dbReference type="InterPro" id="IPR002528">
    <property type="entry name" value="MATE_fam"/>
</dbReference>
<evidence type="ECO:0000256" key="9">
    <source>
        <dbReference type="ARBA" id="ARBA00022989"/>
    </source>
</evidence>
<accession>A0A8I0A4F4</accession>
<proteinExistence type="inferred from homology"/>
<dbReference type="RefSeq" id="WP_186834556.1">
    <property type="nucleotide sequence ID" value="NZ_JACOOQ010000002.1"/>
</dbReference>
<evidence type="ECO:0000256" key="8">
    <source>
        <dbReference type="ARBA" id="ARBA00022692"/>
    </source>
</evidence>
<organism evidence="14 15">
    <name type="scientific">Clostridium lentum</name>
    <dbReference type="NCBI Taxonomy" id="2763037"/>
    <lineage>
        <taxon>Bacteria</taxon>
        <taxon>Bacillati</taxon>
        <taxon>Bacillota</taxon>
        <taxon>Clostridia</taxon>
        <taxon>Eubacteriales</taxon>
        <taxon>Clostridiaceae</taxon>
        <taxon>Clostridium</taxon>
    </lineage>
</organism>
<keyword evidence="15" id="KW-1185">Reference proteome</keyword>
<feature type="transmembrane region" description="Helical" evidence="13">
    <location>
        <begin position="12"/>
        <end position="33"/>
    </location>
</feature>
<feature type="transmembrane region" description="Helical" evidence="13">
    <location>
        <begin position="322"/>
        <end position="343"/>
    </location>
</feature>
<comment type="function">
    <text evidence="1">Multidrug efflux pump.</text>
</comment>
<name>A0A8I0A4F4_9CLOT</name>
<dbReference type="Proteomes" id="UP000662088">
    <property type="component" value="Unassembled WGS sequence"/>
</dbReference>
<keyword evidence="5" id="KW-0813">Transport</keyword>
<dbReference type="PIRSF" id="PIRSF006603">
    <property type="entry name" value="DinF"/>
    <property type="match status" value="1"/>
</dbReference>
<dbReference type="EMBL" id="JACOOQ010000002">
    <property type="protein sequence ID" value="MBC5639209.1"/>
    <property type="molecule type" value="Genomic_DNA"/>
</dbReference>
<keyword evidence="9 13" id="KW-1133">Transmembrane helix</keyword>
<gene>
    <name evidence="14" type="ORF">H8R92_01930</name>
</gene>
<dbReference type="PANTHER" id="PTHR43298">
    <property type="entry name" value="MULTIDRUG RESISTANCE PROTEIN NORM-RELATED"/>
    <property type="match status" value="1"/>
</dbReference>
<evidence type="ECO:0000256" key="13">
    <source>
        <dbReference type="SAM" id="Phobius"/>
    </source>
</evidence>
<keyword evidence="7" id="KW-1003">Cell membrane</keyword>
<evidence type="ECO:0000256" key="3">
    <source>
        <dbReference type="ARBA" id="ARBA00010199"/>
    </source>
</evidence>
<dbReference type="Pfam" id="PF01554">
    <property type="entry name" value="MatE"/>
    <property type="match status" value="2"/>
</dbReference>
<evidence type="ECO:0000256" key="11">
    <source>
        <dbReference type="ARBA" id="ARBA00023136"/>
    </source>
</evidence>
<feature type="transmembrane region" description="Helical" evidence="13">
    <location>
        <begin position="169"/>
        <end position="188"/>
    </location>
</feature>
<dbReference type="GO" id="GO:0042910">
    <property type="term" value="F:xenobiotic transmembrane transporter activity"/>
    <property type="evidence" value="ECO:0007669"/>
    <property type="project" value="InterPro"/>
</dbReference>
<dbReference type="NCBIfam" id="TIGR00797">
    <property type="entry name" value="matE"/>
    <property type="match status" value="1"/>
</dbReference>
<feature type="transmembrane region" description="Helical" evidence="13">
    <location>
        <begin position="129"/>
        <end position="149"/>
    </location>
</feature>
<evidence type="ECO:0000256" key="4">
    <source>
        <dbReference type="ARBA" id="ARBA00020268"/>
    </source>
</evidence>
<comment type="similarity">
    <text evidence="3">Belongs to the multi antimicrobial extrusion (MATE) (TC 2.A.66.1) family.</text>
</comment>
<evidence type="ECO:0000256" key="10">
    <source>
        <dbReference type="ARBA" id="ARBA00023065"/>
    </source>
</evidence>
<dbReference type="GO" id="GO:0006811">
    <property type="term" value="P:monoatomic ion transport"/>
    <property type="evidence" value="ECO:0007669"/>
    <property type="project" value="UniProtKB-KW"/>
</dbReference>
<feature type="transmembrane region" description="Helical" evidence="13">
    <location>
        <begin position="200"/>
        <end position="219"/>
    </location>
</feature>
<evidence type="ECO:0000313" key="15">
    <source>
        <dbReference type="Proteomes" id="UP000662088"/>
    </source>
</evidence>
<dbReference type="InterPro" id="IPR048279">
    <property type="entry name" value="MdtK-like"/>
</dbReference>
<comment type="caution">
    <text evidence="14">The sequence shown here is derived from an EMBL/GenBank/DDBJ whole genome shotgun (WGS) entry which is preliminary data.</text>
</comment>
<evidence type="ECO:0000256" key="5">
    <source>
        <dbReference type="ARBA" id="ARBA00022448"/>
    </source>
</evidence>
<evidence type="ECO:0000256" key="6">
    <source>
        <dbReference type="ARBA" id="ARBA00022449"/>
    </source>
</evidence>
<feature type="transmembrane region" description="Helical" evidence="13">
    <location>
        <begin position="392"/>
        <end position="413"/>
    </location>
</feature>
<evidence type="ECO:0000256" key="1">
    <source>
        <dbReference type="ARBA" id="ARBA00003408"/>
    </source>
</evidence>
<feature type="transmembrane region" description="Helical" evidence="13">
    <location>
        <begin position="91"/>
        <end position="114"/>
    </location>
</feature>
<keyword evidence="8 13" id="KW-0812">Transmembrane</keyword>
<evidence type="ECO:0000256" key="12">
    <source>
        <dbReference type="ARBA" id="ARBA00031636"/>
    </source>
</evidence>
<evidence type="ECO:0000313" key="14">
    <source>
        <dbReference type="EMBL" id="MBC5639209.1"/>
    </source>
</evidence>
<sequence length="460" mass="50110">MKKTVDLVKGDIFKTLLTLSIPILGTSFIQMAYSLVDMMWIGKVGSAAVAAVGTASFFTWFGNSLVMITKTGAQVGVSQAIGKKDENKKDIYIHTSIFMCSIIAIAYTAFLLIFKDVLIEFFKLGDKEIISMATSYLVIVSLGMICAFLNPQFTGIITASGNSKLPFKVNTIGLIINIVLDPVMIFGIGPFKAMGVKGAAFATVLSQVMVTLIFIYVFYKMGYRINRKSFKYLEKNSAKEIIKWGTPSATQNCLFSFFAMLIGRIIAEWGATPIAVQKVGSQIESISWMTADGFSAALTAFVGQNYGAGQYERVKEGYKKTLMLSSILGIFATGLLIFGGEWLFSLFINEPEVIKQGADYLRILGYSQVFMCLEITTTGAFFGVGKTMIPSVISTIFTGLRVPAALILASSLALGVDGVWWSISLSSVVKGILLVIAFYFMVLKSFKKLNSECSCVNSIS</sequence>